<dbReference type="PANTHER" id="PTHR46796">
    <property type="entry name" value="HTH-TYPE TRANSCRIPTIONAL ACTIVATOR RHAS-RELATED"/>
    <property type="match status" value="1"/>
</dbReference>
<protein>
    <submittedName>
        <fullName evidence="5">AraC-type DNA-binding protein</fullName>
    </submittedName>
</protein>
<evidence type="ECO:0000256" key="3">
    <source>
        <dbReference type="ARBA" id="ARBA00023163"/>
    </source>
</evidence>
<reference evidence="5 6" key="1">
    <citation type="submission" date="2016-10" db="EMBL/GenBank/DDBJ databases">
        <authorList>
            <person name="de Groot N.N."/>
        </authorList>
    </citation>
    <scope>NUCLEOTIDE SEQUENCE [LARGE SCALE GENOMIC DNA]</scope>
    <source>
        <strain evidence="5 6">CCUG 59231</strain>
    </source>
</reference>
<keyword evidence="2 5" id="KW-0238">DNA-binding</keyword>
<keyword evidence="1" id="KW-0805">Transcription regulation</keyword>
<organism evidence="5 6">
    <name type="scientific">Ectopseudomonas composti</name>
    <dbReference type="NCBI Taxonomy" id="658457"/>
    <lineage>
        <taxon>Bacteria</taxon>
        <taxon>Pseudomonadati</taxon>
        <taxon>Pseudomonadota</taxon>
        <taxon>Gammaproteobacteria</taxon>
        <taxon>Pseudomonadales</taxon>
        <taxon>Pseudomonadaceae</taxon>
        <taxon>Ectopseudomonas</taxon>
    </lineage>
</organism>
<evidence type="ECO:0000256" key="1">
    <source>
        <dbReference type="ARBA" id="ARBA00023015"/>
    </source>
</evidence>
<dbReference type="STRING" id="658457.SAMN05216601_102469"/>
<sequence>MIWAESLVDSPYEPSARQPNAAMPMNTGWQGRLWLARDYCLLDGCAGDTHAHAHYAHQLMLAHDGELRLMVDGKQVQGRRLLVPSMQQHAFIESGQPMLALYAEPLSFRLEHLQAWQGEAPTEPQALVEHLRHWPRPALDRRVEQALLGIDALLLEKVDAVDLASRVRLSLSQLERLFGDQVGLSIRRLVLWRRLRLALAMVLRGSNLTDAAHAANFADSAHFSRTVRSMFGIQARALHNLQPQLVD</sequence>
<evidence type="ECO:0000313" key="6">
    <source>
        <dbReference type="Proteomes" id="UP000182400"/>
    </source>
</evidence>
<gene>
    <name evidence="5" type="ORF">SAMN05216601_102469</name>
</gene>
<dbReference type="GO" id="GO:0043565">
    <property type="term" value="F:sequence-specific DNA binding"/>
    <property type="evidence" value="ECO:0007669"/>
    <property type="project" value="InterPro"/>
</dbReference>
<evidence type="ECO:0000259" key="4">
    <source>
        <dbReference type="PROSITE" id="PS01124"/>
    </source>
</evidence>
<proteinExistence type="predicted"/>
<dbReference type="InterPro" id="IPR050204">
    <property type="entry name" value="AraC_XylS_family_regulators"/>
</dbReference>
<dbReference type="SMART" id="SM00342">
    <property type="entry name" value="HTH_ARAC"/>
    <property type="match status" value="1"/>
</dbReference>
<feature type="domain" description="HTH araC/xylS-type" evidence="4">
    <location>
        <begin position="144"/>
        <end position="241"/>
    </location>
</feature>
<evidence type="ECO:0000256" key="2">
    <source>
        <dbReference type="ARBA" id="ARBA00023125"/>
    </source>
</evidence>
<accession>A0A1I5KFQ2</accession>
<dbReference type="AlphaFoldDB" id="A0A1I5KFQ2"/>
<dbReference type="Proteomes" id="UP000182400">
    <property type="component" value="Unassembled WGS sequence"/>
</dbReference>
<keyword evidence="3" id="KW-0804">Transcription</keyword>
<dbReference type="InterPro" id="IPR018060">
    <property type="entry name" value="HTH_AraC"/>
</dbReference>
<dbReference type="Gene3D" id="1.10.10.60">
    <property type="entry name" value="Homeodomain-like"/>
    <property type="match status" value="1"/>
</dbReference>
<dbReference type="PROSITE" id="PS01124">
    <property type="entry name" value="HTH_ARAC_FAMILY_2"/>
    <property type="match status" value="1"/>
</dbReference>
<dbReference type="GO" id="GO:0003700">
    <property type="term" value="F:DNA-binding transcription factor activity"/>
    <property type="evidence" value="ECO:0007669"/>
    <property type="project" value="InterPro"/>
</dbReference>
<name>A0A1I5KFQ2_9GAMM</name>
<dbReference type="EMBL" id="FOWP01000002">
    <property type="protein sequence ID" value="SFO83895.1"/>
    <property type="molecule type" value="Genomic_DNA"/>
</dbReference>
<evidence type="ECO:0000313" key="5">
    <source>
        <dbReference type="EMBL" id="SFO83895.1"/>
    </source>
</evidence>
<dbReference type="Pfam" id="PF12833">
    <property type="entry name" value="HTH_18"/>
    <property type="match status" value="1"/>
</dbReference>